<dbReference type="Proteomes" id="UP001372338">
    <property type="component" value="Unassembled WGS sequence"/>
</dbReference>
<keyword evidence="4" id="KW-1185">Reference proteome</keyword>
<feature type="compositionally biased region" description="Basic and acidic residues" evidence="2">
    <location>
        <begin position="1"/>
        <end position="12"/>
    </location>
</feature>
<feature type="region of interest" description="Disordered" evidence="2">
    <location>
        <begin position="69"/>
        <end position="93"/>
    </location>
</feature>
<sequence length="170" mass="18822">MAERHNSRRGSDPTKVPSASVVQKSPPAARPTLAKGRRPALVPPKAPAPTIMPKRTAFGSAIRAKVEKGMGKASNWVPSLSATGGPDAGTRGPNPLTSVYSVLNFEQRLRVLAEENAHLKNQLSKSQELFESQLNESRDPYEKMRQKALKHKITSWEQAHEEQFLNIFHH</sequence>
<gene>
    <name evidence="3" type="ORF">RIF29_03912</name>
</gene>
<evidence type="ECO:0000313" key="3">
    <source>
        <dbReference type="EMBL" id="KAK7289889.1"/>
    </source>
</evidence>
<organism evidence="3 4">
    <name type="scientific">Crotalaria pallida</name>
    <name type="common">Smooth rattlebox</name>
    <name type="synonym">Crotalaria striata</name>
    <dbReference type="NCBI Taxonomy" id="3830"/>
    <lineage>
        <taxon>Eukaryota</taxon>
        <taxon>Viridiplantae</taxon>
        <taxon>Streptophyta</taxon>
        <taxon>Embryophyta</taxon>
        <taxon>Tracheophyta</taxon>
        <taxon>Spermatophyta</taxon>
        <taxon>Magnoliopsida</taxon>
        <taxon>eudicotyledons</taxon>
        <taxon>Gunneridae</taxon>
        <taxon>Pentapetalae</taxon>
        <taxon>rosids</taxon>
        <taxon>fabids</taxon>
        <taxon>Fabales</taxon>
        <taxon>Fabaceae</taxon>
        <taxon>Papilionoideae</taxon>
        <taxon>50 kb inversion clade</taxon>
        <taxon>genistoids sensu lato</taxon>
        <taxon>core genistoids</taxon>
        <taxon>Crotalarieae</taxon>
        <taxon>Crotalaria</taxon>
    </lineage>
</organism>
<name>A0AAN9J170_CROPI</name>
<accession>A0AAN9J170</accession>
<evidence type="ECO:0000256" key="2">
    <source>
        <dbReference type="SAM" id="MobiDB-lite"/>
    </source>
</evidence>
<feature type="region of interest" description="Disordered" evidence="2">
    <location>
        <begin position="1"/>
        <end position="56"/>
    </location>
</feature>
<dbReference type="EMBL" id="JAYWIO010000001">
    <property type="protein sequence ID" value="KAK7289889.1"/>
    <property type="molecule type" value="Genomic_DNA"/>
</dbReference>
<evidence type="ECO:0000313" key="4">
    <source>
        <dbReference type="Proteomes" id="UP001372338"/>
    </source>
</evidence>
<reference evidence="3 4" key="1">
    <citation type="submission" date="2024-01" db="EMBL/GenBank/DDBJ databases">
        <title>The genomes of 5 underutilized Papilionoideae crops provide insights into root nodulation and disease resistanc.</title>
        <authorList>
            <person name="Yuan L."/>
        </authorList>
    </citation>
    <scope>NUCLEOTIDE SEQUENCE [LARGE SCALE GENOMIC DNA]</scope>
    <source>
        <strain evidence="3">ZHUSHIDOU_FW_LH</strain>
        <tissue evidence="3">Leaf</tissue>
    </source>
</reference>
<protein>
    <submittedName>
        <fullName evidence="3">Uncharacterized protein</fullName>
    </submittedName>
</protein>
<keyword evidence="1" id="KW-0175">Coiled coil</keyword>
<proteinExistence type="predicted"/>
<comment type="caution">
    <text evidence="3">The sequence shown here is derived from an EMBL/GenBank/DDBJ whole genome shotgun (WGS) entry which is preliminary data.</text>
</comment>
<dbReference type="AlphaFoldDB" id="A0AAN9J170"/>
<evidence type="ECO:0000256" key="1">
    <source>
        <dbReference type="SAM" id="Coils"/>
    </source>
</evidence>
<feature type="coiled-coil region" evidence="1">
    <location>
        <begin position="102"/>
        <end position="129"/>
    </location>
</feature>